<dbReference type="PaxDb" id="35128-Thaps21801"/>
<dbReference type="PANTHER" id="PTHR31630">
    <property type="entry name" value="PHYTANOYL-COA DIOXYGENASE-RELATED-RELATED"/>
    <property type="match status" value="1"/>
</dbReference>
<gene>
    <name evidence="1" type="ORF">THAPSDRAFT_21801</name>
</gene>
<sequence length="1064" mass="118086">MEVEGSAGDDILPDVQTMTITSVADGQNSTAIHHHRDITHQPTLIVDPILKYLNGGGHSRQQPSFNVDEAIEALKTDGYYVIQGVLTREECNKSLDDMWDFVEDVTSGIVKRNDPKSWYPSNEISVVNNGEVLGGSSSATESNINGNKEDLDPWPHVGYASFPDIMLSLGAGYVCGSAREYLAERVFEPLFGTRELVCSREGFTFFRPLVVDLDESSGSQLVWNPYNSNPPTKGSSDEELHFRPLLKVCGKPQQVTEGQHFDQGVPASAMNQSNGTKQKQHNGKIDKTQKVCEMTGFIHIQSTISFVDQSIDKDRNGGHFICYPRAHSEVQHNLVGGTYRATPRPNEKKIHLDPTWCPLTDAEIFRLDEMGYHIKRIYPKAGDVVIWRSDLVHAAVAPTLTVTNNFVNGKSVLVHKGSSQFRAVHFCSMLPMDAIKDYQFYSLPQHKLKDTKNGGKEAASGYILQPLDCPRHTQQSLLEEFHRRRLEAYRTFRSGDHRPDVESWHEHRRITSWNSHLQRTKQQNGANNTHHAPPRIHQRPRYRLGPPALTERLAELYGLIPYRQLTNDSDLDKQTRQKDIERAVIRGVRFVDGVHKGKYGNGEDVEPWVMKDGKYCLSGSVECGNDKQASADTPVCNARIEVLMPRSADGSSNSLSGQDKYLGGMASPCGRFVYGVPGHAKRVIQVAVESGEVSWIGPEYKGEFKWLRGVEISAEVMGKKADGSLAYPSGCCLALPCNSEDGCVLKIDPETATVSTFGTPPKQVKQGWLYHGGNLASDGYIYAIPATAPRVMKIDPRQETTHYIGPNFQGKAKWYGGIMGIDGCIYGIPHNATGVLKINPMTQEVTVLAEGTLPEGRWKWHGGLASLDKTKIIGFPNNADSILVIDVVKQEVYLIGDKTILRSGAHRVPQDQRYKYLGGALTAEGRYAYLFPCDAEYVLRIDMITEELRLVGPRLSEGENKYQNGFVARDGCVYGITQRSSGVLRLIPPGVKRWDSEGNALPDDSEFIDVMYCGDDMVSCKDKFEGGVMGLDGNMYCIPLRAKAFVKVIPGPALDGVDIARYDN</sequence>
<dbReference type="SUPFAM" id="SSF51197">
    <property type="entry name" value="Clavaminate synthase-like"/>
    <property type="match status" value="1"/>
</dbReference>
<protein>
    <submittedName>
        <fullName evidence="1">Uncharacterized protein</fullName>
    </submittedName>
</protein>
<dbReference type="RefSeq" id="XP_002288381.1">
    <property type="nucleotide sequence ID" value="XM_002288345.1"/>
</dbReference>
<reference evidence="1 2" key="2">
    <citation type="journal article" date="2008" name="Nature">
        <title>The Phaeodactylum genome reveals the evolutionary history of diatom genomes.</title>
        <authorList>
            <person name="Bowler C."/>
            <person name="Allen A.E."/>
            <person name="Badger J.H."/>
            <person name="Grimwood J."/>
            <person name="Jabbari K."/>
            <person name="Kuo A."/>
            <person name="Maheswari U."/>
            <person name="Martens C."/>
            <person name="Maumus F."/>
            <person name="Otillar R.P."/>
            <person name="Rayko E."/>
            <person name="Salamov A."/>
            <person name="Vandepoele K."/>
            <person name="Beszteri B."/>
            <person name="Gruber A."/>
            <person name="Heijde M."/>
            <person name="Katinka M."/>
            <person name="Mock T."/>
            <person name="Valentin K."/>
            <person name="Verret F."/>
            <person name="Berges J.A."/>
            <person name="Brownlee C."/>
            <person name="Cadoret J.P."/>
            <person name="Chiovitti A."/>
            <person name="Choi C.J."/>
            <person name="Coesel S."/>
            <person name="De Martino A."/>
            <person name="Detter J.C."/>
            <person name="Durkin C."/>
            <person name="Falciatore A."/>
            <person name="Fournet J."/>
            <person name="Haruta M."/>
            <person name="Huysman M.J."/>
            <person name="Jenkins B.D."/>
            <person name="Jiroutova K."/>
            <person name="Jorgensen R.E."/>
            <person name="Joubert Y."/>
            <person name="Kaplan A."/>
            <person name="Kroger N."/>
            <person name="Kroth P.G."/>
            <person name="La Roche J."/>
            <person name="Lindquist E."/>
            <person name="Lommer M."/>
            <person name="Martin-Jezequel V."/>
            <person name="Lopez P.J."/>
            <person name="Lucas S."/>
            <person name="Mangogna M."/>
            <person name="McGinnis K."/>
            <person name="Medlin L.K."/>
            <person name="Montsant A."/>
            <person name="Oudot-Le Secq M.P."/>
            <person name="Napoli C."/>
            <person name="Obornik M."/>
            <person name="Parker M.S."/>
            <person name="Petit J.L."/>
            <person name="Porcel B.M."/>
            <person name="Poulsen N."/>
            <person name="Robison M."/>
            <person name="Rychlewski L."/>
            <person name="Rynearson T.A."/>
            <person name="Schmutz J."/>
            <person name="Shapiro H."/>
            <person name="Siaut M."/>
            <person name="Stanley M."/>
            <person name="Sussman M.R."/>
            <person name="Taylor A.R."/>
            <person name="Vardi A."/>
            <person name="von Dassow P."/>
            <person name="Vyverman W."/>
            <person name="Willis A."/>
            <person name="Wyrwicz L.S."/>
            <person name="Rokhsar D.S."/>
            <person name="Weissenbach J."/>
            <person name="Armbrust E.V."/>
            <person name="Green B.R."/>
            <person name="Van de Peer Y."/>
            <person name="Grigoriev I.V."/>
        </authorList>
    </citation>
    <scope>NUCLEOTIDE SEQUENCE [LARGE SCALE GENOMIC DNA]</scope>
    <source>
        <strain evidence="1 2">CCMP1335</strain>
    </source>
</reference>
<organism evidence="1 2">
    <name type="scientific">Thalassiosira pseudonana</name>
    <name type="common">Marine diatom</name>
    <name type="synonym">Cyclotella nana</name>
    <dbReference type="NCBI Taxonomy" id="35128"/>
    <lineage>
        <taxon>Eukaryota</taxon>
        <taxon>Sar</taxon>
        <taxon>Stramenopiles</taxon>
        <taxon>Ochrophyta</taxon>
        <taxon>Bacillariophyta</taxon>
        <taxon>Coscinodiscophyceae</taxon>
        <taxon>Thalassiosirophycidae</taxon>
        <taxon>Thalassiosirales</taxon>
        <taxon>Thalassiosiraceae</taxon>
        <taxon>Thalassiosira</taxon>
    </lineage>
</organism>
<dbReference type="Proteomes" id="UP000001449">
    <property type="component" value="Chromosome 3"/>
</dbReference>
<dbReference type="EMBL" id="CM000640">
    <property type="protein sequence ID" value="EED93817.1"/>
    <property type="molecule type" value="Genomic_DNA"/>
</dbReference>
<name>B8BY34_THAPS</name>
<evidence type="ECO:0000313" key="2">
    <source>
        <dbReference type="Proteomes" id="UP000001449"/>
    </source>
</evidence>
<evidence type="ECO:0000313" key="1">
    <source>
        <dbReference type="EMBL" id="EED93817.1"/>
    </source>
</evidence>
<dbReference type="PANTHER" id="PTHR31630:SF6">
    <property type="entry name" value="PHYTANOYL-COA DIOXYGENASE-RELATED"/>
    <property type="match status" value="1"/>
</dbReference>
<proteinExistence type="predicted"/>
<accession>B8BY34</accession>
<dbReference type="AlphaFoldDB" id="B8BY34"/>
<dbReference type="eggNOG" id="ENOG502S0CC">
    <property type="taxonomic scope" value="Eukaryota"/>
</dbReference>
<dbReference type="HOGENOM" id="CLU_288794_0_0_1"/>
<dbReference type="GeneID" id="7451700"/>
<dbReference type="SUPFAM" id="SSF63829">
    <property type="entry name" value="Calcium-dependent phosphotriesterase"/>
    <property type="match status" value="1"/>
</dbReference>
<reference evidence="1 2" key="1">
    <citation type="journal article" date="2004" name="Science">
        <title>The genome of the diatom Thalassiosira pseudonana: ecology, evolution, and metabolism.</title>
        <authorList>
            <person name="Armbrust E.V."/>
            <person name="Berges J.A."/>
            <person name="Bowler C."/>
            <person name="Green B.R."/>
            <person name="Martinez D."/>
            <person name="Putnam N.H."/>
            <person name="Zhou S."/>
            <person name="Allen A.E."/>
            <person name="Apt K.E."/>
            <person name="Bechner M."/>
            <person name="Brzezinski M.A."/>
            <person name="Chaal B.K."/>
            <person name="Chiovitti A."/>
            <person name="Davis A.K."/>
            <person name="Demarest M.S."/>
            <person name="Detter J.C."/>
            <person name="Glavina T."/>
            <person name="Goodstein D."/>
            <person name="Hadi M.Z."/>
            <person name="Hellsten U."/>
            <person name="Hildebrand M."/>
            <person name="Jenkins B.D."/>
            <person name="Jurka J."/>
            <person name="Kapitonov V.V."/>
            <person name="Kroger N."/>
            <person name="Lau W.W."/>
            <person name="Lane T.W."/>
            <person name="Larimer F.W."/>
            <person name="Lippmeier J.C."/>
            <person name="Lucas S."/>
            <person name="Medina M."/>
            <person name="Montsant A."/>
            <person name="Obornik M."/>
            <person name="Parker M.S."/>
            <person name="Palenik B."/>
            <person name="Pazour G.J."/>
            <person name="Richardson P.M."/>
            <person name="Rynearson T.A."/>
            <person name="Saito M.A."/>
            <person name="Schwartz D.C."/>
            <person name="Thamatrakoln K."/>
            <person name="Valentin K."/>
            <person name="Vardi A."/>
            <person name="Wilkerson F.P."/>
            <person name="Rokhsar D.S."/>
        </authorList>
    </citation>
    <scope>NUCLEOTIDE SEQUENCE [LARGE SCALE GENOMIC DNA]</scope>
    <source>
        <strain evidence="1 2">CCMP1335</strain>
    </source>
</reference>
<dbReference type="InParanoid" id="B8BY34"/>
<dbReference type="KEGG" id="tps:THAPSDRAFT_21801"/>
<keyword evidence="2" id="KW-1185">Reference proteome</keyword>